<dbReference type="GO" id="GO:0043165">
    <property type="term" value="P:Gram-negative-bacterium-type cell outer membrane assembly"/>
    <property type="evidence" value="ECO:0007669"/>
    <property type="project" value="UniProtKB-UniRule"/>
</dbReference>
<evidence type="ECO:0000256" key="3">
    <source>
        <dbReference type="ARBA" id="ARBA00023237"/>
    </source>
</evidence>
<dbReference type="PROSITE" id="PS51257">
    <property type="entry name" value="PROKAR_LIPOPROTEIN"/>
    <property type="match status" value="1"/>
</dbReference>
<gene>
    <name evidence="4 6" type="primary">bamB</name>
    <name evidence="6" type="ORF">GH984_02165</name>
</gene>
<evidence type="ECO:0000259" key="5">
    <source>
        <dbReference type="Pfam" id="PF13360"/>
    </source>
</evidence>
<dbReference type="InterPro" id="IPR002372">
    <property type="entry name" value="PQQ_rpt_dom"/>
</dbReference>
<dbReference type="Pfam" id="PF13360">
    <property type="entry name" value="PQQ_2"/>
    <property type="match status" value="1"/>
</dbReference>
<comment type="subcellular location">
    <subcellularLocation>
        <location evidence="4">Cell outer membrane</location>
        <topology evidence="4">Lipid-anchor</topology>
    </subcellularLocation>
</comment>
<accession>A0A6N7QLY9</accession>
<dbReference type="Proteomes" id="UP000433788">
    <property type="component" value="Unassembled WGS sequence"/>
</dbReference>
<comment type="subunit">
    <text evidence="4">Part of the Bam complex.</text>
</comment>
<dbReference type="PANTHER" id="PTHR34512:SF30">
    <property type="entry name" value="OUTER MEMBRANE PROTEIN ASSEMBLY FACTOR BAMB"/>
    <property type="match status" value="1"/>
</dbReference>
<organism evidence="6 7">
    <name type="scientific">Spiribacter salilacus</name>
    <dbReference type="NCBI Taxonomy" id="2664894"/>
    <lineage>
        <taxon>Bacteria</taxon>
        <taxon>Pseudomonadati</taxon>
        <taxon>Pseudomonadota</taxon>
        <taxon>Gammaproteobacteria</taxon>
        <taxon>Chromatiales</taxon>
        <taxon>Ectothiorhodospiraceae</taxon>
        <taxon>Spiribacter</taxon>
    </lineage>
</organism>
<keyword evidence="2 4" id="KW-0472">Membrane</keyword>
<dbReference type="AlphaFoldDB" id="A0A6N7QLY9"/>
<evidence type="ECO:0000256" key="4">
    <source>
        <dbReference type="HAMAP-Rule" id="MF_00923"/>
    </source>
</evidence>
<keyword evidence="1 4" id="KW-0732">Signal</keyword>
<keyword evidence="7" id="KW-1185">Reference proteome</keyword>
<protein>
    <recommendedName>
        <fullName evidence="4">Outer membrane protein assembly factor BamB</fullName>
    </recommendedName>
</protein>
<keyword evidence="4" id="KW-0564">Palmitate</keyword>
<feature type="domain" description="Pyrrolo-quinoline quinone repeat" evidence="5">
    <location>
        <begin position="80"/>
        <end position="310"/>
    </location>
</feature>
<evidence type="ECO:0000313" key="6">
    <source>
        <dbReference type="EMBL" id="MRH77515.1"/>
    </source>
</evidence>
<dbReference type="EMBL" id="WJPP01000001">
    <property type="protein sequence ID" value="MRH77515.1"/>
    <property type="molecule type" value="Genomic_DNA"/>
</dbReference>
<dbReference type="SMART" id="SM00564">
    <property type="entry name" value="PQQ"/>
    <property type="match status" value="7"/>
</dbReference>
<dbReference type="PANTHER" id="PTHR34512">
    <property type="entry name" value="CELL SURFACE PROTEIN"/>
    <property type="match status" value="1"/>
</dbReference>
<comment type="caution">
    <text evidence="6">The sequence shown here is derived from an EMBL/GenBank/DDBJ whole genome shotgun (WGS) entry which is preliminary data.</text>
</comment>
<dbReference type="InterPro" id="IPR018391">
    <property type="entry name" value="PQQ_b-propeller_rpt"/>
</dbReference>
<dbReference type="NCBIfam" id="TIGR03300">
    <property type="entry name" value="assembly_YfgL"/>
    <property type="match status" value="1"/>
</dbReference>
<dbReference type="GO" id="GO:0009279">
    <property type="term" value="C:cell outer membrane"/>
    <property type="evidence" value="ECO:0007669"/>
    <property type="project" value="UniProtKB-SubCell"/>
</dbReference>
<dbReference type="Gene3D" id="2.130.10.10">
    <property type="entry name" value="YVTN repeat-like/Quinoprotein amine dehydrogenase"/>
    <property type="match status" value="1"/>
</dbReference>
<evidence type="ECO:0000256" key="1">
    <source>
        <dbReference type="ARBA" id="ARBA00022729"/>
    </source>
</evidence>
<evidence type="ECO:0000256" key="2">
    <source>
        <dbReference type="ARBA" id="ARBA00023136"/>
    </source>
</evidence>
<dbReference type="HAMAP" id="MF_00923">
    <property type="entry name" value="OM_assembly_BamB"/>
    <property type="match status" value="1"/>
</dbReference>
<keyword evidence="3 4" id="KW-0998">Cell outer membrane</keyword>
<proteinExistence type="inferred from homology"/>
<sequence length="386" mass="40776">MRHPAISLIAITLMVLTLAACGGTPRIDPIEAVSAPAVELPDDRPGVSSLWRTRIGGVDQANDRLELATDGSRIFAASASGEIAALNLETGRNEWTFTVDGVISGAVGVGEGLVVVGTRDGRLIAVSAQTGDLQWDAVVGSEILAPPQIEQGAVATRTGDGAVFVLDAQSGERQWLYRRSVPALSVRGHSAPVFVRNGVVAGFENGRISALDLTEGSPAWEATVSAPEGRTDLDRMVDIDADPVVSGSALYAGSYQGRLVGMRLSNGEIVWARPISVLGGISVDQDKVYVTDDEGQLWGLDRSNGATVWRLDALAGLELSAPVRHGEFLLFGGSDGNVYWVDTDSGRILARRSIGSARITARPVVNNNIAYVLDLDGRLQALEIEN</sequence>
<dbReference type="InterPro" id="IPR011047">
    <property type="entry name" value="Quinoprotein_ADH-like_sf"/>
</dbReference>
<dbReference type="InterPro" id="IPR017687">
    <property type="entry name" value="BamB"/>
</dbReference>
<dbReference type="SUPFAM" id="SSF50998">
    <property type="entry name" value="Quinoprotein alcohol dehydrogenase-like"/>
    <property type="match status" value="1"/>
</dbReference>
<evidence type="ECO:0000313" key="7">
    <source>
        <dbReference type="Proteomes" id="UP000433788"/>
    </source>
</evidence>
<comment type="function">
    <text evidence="4">Part of the outer membrane protein assembly complex, which is involved in assembly and insertion of beta-barrel proteins into the outer membrane.</text>
</comment>
<dbReference type="InterPro" id="IPR015943">
    <property type="entry name" value="WD40/YVTN_repeat-like_dom_sf"/>
</dbReference>
<comment type="similarity">
    <text evidence="4">Belongs to the BamB family.</text>
</comment>
<name>A0A6N7QLY9_9GAMM</name>
<reference evidence="6 7" key="1">
    <citation type="submission" date="2019-11" db="EMBL/GenBank/DDBJ databases">
        <authorList>
            <person name="Zhang X.Y."/>
        </authorList>
    </citation>
    <scope>NUCLEOTIDE SEQUENCE [LARGE SCALE GENOMIC DNA]</scope>
    <source>
        <strain evidence="6 7">C176</strain>
    </source>
</reference>
<dbReference type="GO" id="GO:0051205">
    <property type="term" value="P:protein insertion into membrane"/>
    <property type="evidence" value="ECO:0007669"/>
    <property type="project" value="UniProtKB-UniRule"/>
</dbReference>
<keyword evidence="4" id="KW-0449">Lipoprotein</keyword>
<dbReference type="RefSeq" id="WP_153718560.1">
    <property type="nucleotide sequence ID" value="NZ_WJPP01000001.1"/>
</dbReference>